<gene>
    <name evidence="7" type="ORF">ATJ93_3704</name>
</gene>
<comment type="catalytic activity">
    <reaction evidence="2">
        <text>beta-D-fructose 1,6-bisphosphate + H2O = beta-D-fructose 6-phosphate + phosphate</text>
        <dbReference type="Rhea" id="RHEA:11064"/>
        <dbReference type="ChEBI" id="CHEBI:15377"/>
        <dbReference type="ChEBI" id="CHEBI:32966"/>
        <dbReference type="ChEBI" id="CHEBI:43474"/>
        <dbReference type="ChEBI" id="CHEBI:57634"/>
        <dbReference type="EC" id="3.1.3.11"/>
    </reaction>
</comment>
<dbReference type="InterPro" id="IPR000760">
    <property type="entry name" value="Inositol_monophosphatase-like"/>
</dbReference>
<dbReference type="GO" id="GO:0007165">
    <property type="term" value="P:signal transduction"/>
    <property type="evidence" value="ECO:0007669"/>
    <property type="project" value="TreeGrafter"/>
</dbReference>
<dbReference type="EMBL" id="RAPO01000004">
    <property type="protein sequence ID" value="RKD88888.1"/>
    <property type="molecule type" value="Genomic_DNA"/>
</dbReference>
<comment type="caution">
    <text evidence="7">The sequence shown here is derived from an EMBL/GenBank/DDBJ whole genome shotgun (WGS) entry which is preliminary data.</text>
</comment>
<evidence type="ECO:0000256" key="5">
    <source>
        <dbReference type="ARBA" id="ARBA00038103"/>
    </source>
</evidence>
<dbReference type="PANTHER" id="PTHR20854:SF4">
    <property type="entry name" value="INOSITOL-1-MONOPHOSPHATASE-RELATED"/>
    <property type="match status" value="1"/>
</dbReference>
<organism evidence="7 8">
    <name type="scientific">Halopiger aswanensis</name>
    <dbReference type="NCBI Taxonomy" id="148449"/>
    <lineage>
        <taxon>Archaea</taxon>
        <taxon>Methanobacteriati</taxon>
        <taxon>Methanobacteriota</taxon>
        <taxon>Stenosarchaea group</taxon>
        <taxon>Halobacteria</taxon>
        <taxon>Halobacteriales</taxon>
        <taxon>Natrialbaceae</taxon>
        <taxon>Halopiger</taxon>
    </lineage>
</organism>
<dbReference type="OrthoDB" id="58111at2157"/>
<dbReference type="SUPFAM" id="SSF56655">
    <property type="entry name" value="Carbohydrate phosphatase"/>
    <property type="match status" value="1"/>
</dbReference>
<dbReference type="Pfam" id="PF00459">
    <property type="entry name" value="Inositol_P"/>
    <property type="match status" value="1"/>
</dbReference>
<keyword evidence="6" id="KW-0460">Magnesium</keyword>
<accession>A0A419W081</accession>
<feature type="binding site" evidence="6">
    <location>
        <position position="82"/>
    </location>
    <ligand>
        <name>Mg(2+)</name>
        <dbReference type="ChEBI" id="CHEBI:18420"/>
        <label>1</label>
        <note>catalytic</note>
    </ligand>
</feature>
<dbReference type="PANTHER" id="PTHR20854">
    <property type="entry name" value="INOSITOL MONOPHOSPHATASE"/>
    <property type="match status" value="1"/>
</dbReference>
<evidence type="ECO:0000313" key="7">
    <source>
        <dbReference type="EMBL" id="RKD88888.1"/>
    </source>
</evidence>
<keyword evidence="4" id="KW-0119">Carbohydrate metabolism</keyword>
<name>A0A419W081_9EURY</name>
<evidence type="ECO:0000256" key="1">
    <source>
        <dbReference type="ARBA" id="ARBA00001033"/>
    </source>
</evidence>
<protein>
    <submittedName>
        <fullName evidence="7">Myo-inositol-1(Or 4)-monophosphatase</fullName>
    </submittedName>
</protein>
<feature type="binding site" evidence="6">
    <location>
        <position position="83"/>
    </location>
    <ligand>
        <name>Mg(2+)</name>
        <dbReference type="ChEBI" id="CHEBI:18420"/>
        <label>1</label>
        <note>catalytic</note>
    </ligand>
</feature>
<dbReference type="RefSeq" id="WP_120246076.1">
    <property type="nucleotide sequence ID" value="NZ_RAPO01000004.1"/>
</dbReference>
<evidence type="ECO:0000256" key="3">
    <source>
        <dbReference type="ARBA" id="ARBA00001946"/>
    </source>
</evidence>
<evidence type="ECO:0000256" key="2">
    <source>
        <dbReference type="ARBA" id="ARBA00001273"/>
    </source>
</evidence>
<feature type="binding site" evidence="6">
    <location>
        <position position="65"/>
    </location>
    <ligand>
        <name>Mg(2+)</name>
        <dbReference type="ChEBI" id="CHEBI:18420"/>
        <label>1</label>
        <note>catalytic</note>
    </ligand>
</feature>
<keyword evidence="6" id="KW-0479">Metal-binding</keyword>
<dbReference type="InterPro" id="IPR033942">
    <property type="entry name" value="IMPase"/>
</dbReference>
<feature type="binding site" evidence="6">
    <location>
        <position position="206"/>
    </location>
    <ligand>
        <name>Mg(2+)</name>
        <dbReference type="ChEBI" id="CHEBI:18420"/>
        <label>1</label>
        <note>catalytic</note>
    </ligand>
</feature>
<dbReference type="GO" id="GO:0046872">
    <property type="term" value="F:metal ion binding"/>
    <property type="evidence" value="ECO:0007669"/>
    <property type="project" value="UniProtKB-KW"/>
</dbReference>
<comment type="catalytic activity">
    <reaction evidence="1">
        <text>a myo-inositol phosphate + H2O = myo-inositol + phosphate</text>
        <dbReference type="Rhea" id="RHEA:24056"/>
        <dbReference type="ChEBI" id="CHEBI:15377"/>
        <dbReference type="ChEBI" id="CHEBI:17268"/>
        <dbReference type="ChEBI" id="CHEBI:43474"/>
        <dbReference type="ChEBI" id="CHEBI:84139"/>
        <dbReference type="EC" id="3.1.3.25"/>
    </reaction>
</comment>
<dbReference type="GO" id="GO:0006020">
    <property type="term" value="P:inositol metabolic process"/>
    <property type="evidence" value="ECO:0007669"/>
    <property type="project" value="TreeGrafter"/>
</dbReference>
<dbReference type="GO" id="GO:0008934">
    <property type="term" value="F:inositol monophosphate 1-phosphatase activity"/>
    <property type="evidence" value="ECO:0007669"/>
    <property type="project" value="InterPro"/>
</dbReference>
<dbReference type="Gene3D" id="3.40.190.80">
    <property type="match status" value="1"/>
</dbReference>
<sequence>MAQYPHLWAALLAARRGAEALAAWDEHHPNRTAVREPNKSCELATEEAILTELERHFPEHNVISEESYPEFTTKPRWIVDPLDGRINYLNGIPHYSVSIAFEGTGAADVSVVYHIPSDRLFTAIEGHGAYLNGRPISVSETATLSDALVVTGFDPTTIESQHFDQFRSLIDRTQGVRRFGSAATELAMVANGQFDIFFERELSIWDTAAGIKLIEEAGGEITRIERLNGSNREMVLASNPQIHQRAVSLISSSRQG</sequence>
<feature type="binding site" evidence="6">
    <location>
        <position position="80"/>
    </location>
    <ligand>
        <name>Mg(2+)</name>
        <dbReference type="ChEBI" id="CHEBI:18420"/>
        <label>1</label>
        <note>catalytic</note>
    </ligand>
</feature>
<reference evidence="7 8" key="1">
    <citation type="submission" date="2018-09" db="EMBL/GenBank/DDBJ databases">
        <title>Genomic Encyclopedia of Archaeal and Bacterial Type Strains, Phase II (KMG-II): from individual species to whole genera.</title>
        <authorList>
            <person name="Goeker M."/>
        </authorList>
    </citation>
    <scope>NUCLEOTIDE SEQUENCE [LARGE SCALE GENOMIC DNA]</scope>
    <source>
        <strain evidence="7 8">DSM 13151</strain>
    </source>
</reference>
<evidence type="ECO:0000256" key="4">
    <source>
        <dbReference type="ARBA" id="ARBA00023277"/>
    </source>
</evidence>
<dbReference type="Proteomes" id="UP000283805">
    <property type="component" value="Unassembled WGS sequence"/>
</dbReference>
<evidence type="ECO:0000313" key="8">
    <source>
        <dbReference type="Proteomes" id="UP000283805"/>
    </source>
</evidence>
<dbReference type="Gene3D" id="3.30.540.10">
    <property type="entry name" value="Fructose-1,6-Bisphosphatase, subunit A, domain 1"/>
    <property type="match status" value="1"/>
</dbReference>
<comment type="cofactor">
    <cofactor evidence="3 6">
        <name>Mg(2+)</name>
        <dbReference type="ChEBI" id="CHEBI:18420"/>
    </cofactor>
</comment>
<dbReference type="PRINTS" id="PR00377">
    <property type="entry name" value="IMPHPHTASES"/>
</dbReference>
<dbReference type="AlphaFoldDB" id="A0A419W081"/>
<evidence type="ECO:0000256" key="6">
    <source>
        <dbReference type="PIRSR" id="PIRSR600760-2"/>
    </source>
</evidence>
<keyword evidence="8" id="KW-1185">Reference proteome</keyword>
<proteinExistence type="inferred from homology"/>
<dbReference type="GO" id="GO:0042132">
    <property type="term" value="F:fructose 1,6-bisphosphate 1-phosphatase activity"/>
    <property type="evidence" value="ECO:0007669"/>
    <property type="project" value="UniProtKB-EC"/>
</dbReference>
<comment type="similarity">
    <text evidence="5">Belongs to the inositol monophosphatase superfamily. FBPase class 4 family.</text>
</comment>
<dbReference type="CDD" id="cd01639">
    <property type="entry name" value="IMPase"/>
    <property type="match status" value="1"/>
</dbReference>